<reference evidence="1 2" key="1">
    <citation type="submission" date="2019-03" db="EMBL/GenBank/DDBJ databases">
        <title>Draft Genome Sequence of Duganella callidus sp. nov., a Novel Duganella Species Isolated from Cultivated Soil.</title>
        <authorList>
            <person name="Raths R."/>
            <person name="Peta V."/>
            <person name="Bucking H."/>
        </authorList>
    </citation>
    <scope>NUCLEOTIDE SEQUENCE [LARGE SCALE GENOMIC DNA]</scope>
    <source>
        <strain evidence="1 2">DN04</strain>
    </source>
</reference>
<protein>
    <submittedName>
        <fullName evidence="1">Histidine kinase</fullName>
    </submittedName>
</protein>
<keyword evidence="2" id="KW-1185">Reference proteome</keyword>
<dbReference type="Gene3D" id="3.30.565.10">
    <property type="entry name" value="Histidine kinase-like ATPase, C-terminal domain"/>
    <property type="match status" value="1"/>
</dbReference>
<accession>A0A4Y9S5R8</accession>
<name>A0A4Y9S5R8_9BURK</name>
<organism evidence="1 2">
    <name type="scientific">Duganella callida</name>
    <dbReference type="NCBI Taxonomy" id="2561932"/>
    <lineage>
        <taxon>Bacteria</taxon>
        <taxon>Pseudomonadati</taxon>
        <taxon>Pseudomonadota</taxon>
        <taxon>Betaproteobacteria</taxon>
        <taxon>Burkholderiales</taxon>
        <taxon>Oxalobacteraceae</taxon>
        <taxon>Telluria group</taxon>
        <taxon>Duganella</taxon>
    </lineage>
</organism>
<comment type="caution">
    <text evidence="1">The sequence shown here is derived from an EMBL/GenBank/DDBJ whole genome shotgun (WGS) entry which is preliminary data.</text>
</comment>
<feature type="non-terminal residue" evidence="1">
    <location>
        <position position="121"/>
    </location>
</feature>
<dbReference type="InterPro" id="IPR036890">
    <property type="entry name" value="HATPase_C_sf"/>
</dbReference>
<evidence type="ECO:0000313" key="2">
    <source>
        <dbReference type="Proteomes" id="UP000297729"/>
    </source>
</evidence>
<dbReference type="GO" id="GO:0016301">
    <property type="term" value="F:kinase activity"/>
    <property type="evidence" value="ECO:0007669"/>
    <property type="project" value="UniProtKB-KW"/>
</dbReference>
<sequence>MMASARILQVGIASEPDVVTVRQRARQIAGLLGYGVQDQVRIATAVSEVARCAYAHQSGGRAAFAVDQDQLRVTISADGASRQPQAAAELKSVSITARRLMDDCSVAADAAPGLRVELGKA</sequence>
<proteinExistence type="predicted"/>
<keyword evidence="1" id="KW-0418">Kinase</keyword>
<gene>
    <name evidence="1" type="ORF">E4L98_22810</name>
</gene>
<dbReference type="EMBL" id="SPVG01000226">
    <property type="protein sequence ID" value="TFW16709.1"/>
    <property type="molecule type" value="Genomic_DNA"/>
</dbReference>
<evidence type="ECO:0000313" key="1">
    <source>
        <dbReference type="EMBL" id="TFW16709.1"/>
    </source>
</evidence>
<dbReference type="AlphaFoldDB" id="A0A4Y9S5R8"/>
<dbReference type="Proteomes" id="UP000297729">
    <property type="component" value="Unassembled WGS sequence"/>
</dbReference>
<keyword evidence="1" id="KW-0808">Transferase</keyword>